<reference evidence="2 3" key="1">
    <citation type="submission" date="2019-05" db="EMBL/GenBank/DDBJ databases">
        <title>Emergence of the Ug99 lineage of the wheat stem rust pathogen through somatic hybridization.</title>
        <authorList>
            <person name="Li F."/>
            <person name="Upadhyaya N.M."/>
            <person name="Sperschneider J."/>
            <person name="Matny O."/>
            <person name="Nguyen-Phuc H."/>
            <person name="Mago R."/>
            <person name="Raley C."/>
            <person name="Miller M.E."/>
            <person name="Silverstein K.A.T."/>
            <person name="Henningsen E."/>
            <person name="Hirsch C.D."/>
            <person name="Visser B."/>
            <person name="Pretorius Z.A."/>
            <person name="Steffenson B.J."/>
            <person name="Schwessinger B."/>
            <person name="Dodds P.N."/>
            <person name="Figueroa M."/>
        </authorList>
    </citation>
    <scope>NUCLEOTIDE SEQUENCE [LARGE SCALE GENOMIC DNA]</scope>
    <source>
        <strain evidence="2 3">Ug99</strain>
    </source>
</reference>
<name>A0A5B0Q320_PUCGR</name>
<evidence type="ECO:0000313" key="2">
    <source>
        <dbReference type="EMBL" id="KAA1107720.1"/>
    </source>
</evidence>
<evidence type="ECO:0000256" key="1">
    <source>
        <dbReference type="SAM" id="MobiDB-lite"/>
    </source>
</evidence>
<evidence type="ECO:0000313" key="3">
    <source>
        <dbReference type="Proteomes" id="UP000325313"/>
    </source>
</evidence>
<dbReference type="AlphaFoldDB" id="A0A5B0Q320"/>
<feature type="region of interest" description="Disordered" evidence="1">
    <location>
        <begin position="15"/>
        <end position="34"/>
    </location>
</feature>
<protein>
    <submittedName>
        <fullName evidence="2">Uncharacterized protein</fullName>
    </submittedName>
</protein>
<proteinExistence type="predicted"/>
<comment type="caution">
    <text evidence="2">The sequence shown here is derived from an EMBL/GenBank/DDBJ whole genome shotgun (WGS) entry which is preliminary data.</text>
</comment>
<gene>
    <name evidence="2" type="ORF">PGTUg99_008033</name>
</gene>
<dbReference type="Proteomes" id="UP000325313">
    <property type="component" value="Unassembled WGS sequence"/>
</dbReference>
<sequence length="62" mass="6798">MRTTSCGLQDFMIDHQPSDNAEVPCPDSHSRIGPSPSLVSIDMNTLLDQQKPSTTNQFAQAH</sequence>
<organism evidence="2 3">
    <name type="scientific">Puccinia graminis f. sp. tritici</name>
    <dbReference type="NCBI Taxonomy" id="56615"/>
    <lineage>
        <taxon>Eukaryota</taxon>
        <taxon>Fungi</taxon>
        <taxon>Dikarya</taxon>
        <taxon>Basidiomycota</taxon>
        <taxon>Pucciniomycotina</taxon>
        <taxon>Pucciniomycetes</taxon>
        <taxon>Pucciniales</taxon>
        <taxon>Pucciniaceae</taxon>
        <taxon>Puccinia</taxon>
    </lineage>
</organism>
<accession>A0A5B0Q320</accession>
<dbReference type="EMBL" id="VDEP01000307">
    <property type="protein sequence ID" value="KAA1107720.1"/>
    <property type="molecule type" value="Genomic_DNA"/>
</dbReference>